<feature type="chain" id="PRO_5043550760" description="Inosine/uridine-preferring nucleoside hydrolase domain-containing protein" evidence="2">
    <location>
        <begin position="22"/>
        <end position="303"/>
    </location>
</feature>
<dbReference type="InterPro" id="IPR001910">
    <property type="entry name" value="Inosine/uridine_hydrolase_dom"/>
</dbReference>
<dbReference type="InterPro" id="IPR036452">
    <property type="entry name" value="Ribo_hydro-like"/>
</dbReference>
<dbReference type="Gene3D" id="3.90.245.10">
    <property type="entry name" value="Ribonucleoside hydrolase-like"/>
    <property type="match status" value="1"/>
</dbReference>
<keyword evidence="2" id="KW-0732">Signal</keyword>
<evidence type="ECO:0000313" key="4">
    <source>
        <dbReference type="EMBL" id="CAL1679221.1"/>
    </source>
</evidence>
<keyword evidence="5" id="KW-1185">Reference proteome</keyword>
<evidence type="ECO:0000313" key="5">
    <source>
        <dbReference type="Proteomes" id="UP001497644"/>
    </source>
</evidence>
<reference evidence="4" key="1">
    <citation type="submission" date="2024-04" db="EMBL/GenBank/DDBJ databases">
        <authorList>
            <consortium name="Molecular Ecology Group"/>
        </authorList>
    </citation>
    <scope>NUCLEOTIDE SEQUENCE</scope>
</reference>
<comment type="similarity">
    <text evidence="1">Belongs to the IUNH family.</text>
</comment>
<evidence type="ECO:0000256" key="1">
    <source>
        <dbReference type="ARBA" id="ARBA00009176"/>
    </source>
</evidence>
<dbReference type="EMBL" id="OZ034838">
    <property type="protein sequence ID" value="CAL1679221.1"/>
    <property type="molecule type" value="Genomic_DNA"/>
</dbReference>
<protein>
    <recommendedName>
        <fullName evidence="3">Inosine/uridine-preferring nucleoside hydrolase domain-containing protein</fullName>
    </recommendedName>
</protein>
<gene>
    <name evidence="4" type="ORF">LPLAT_LOCUS4941</name>
</gene>
<name>A0AAV2NG83_9HYME</name>
<dbReference type="GO" id="GO:0016799">
    <property type="term" value="F:hydrolase activity, hydrolyzing N-glycosyl compounds"/>
    <property type="evidence" value="ECO:0007669"/>
    <property type="project" value="InterPro"/>
</dbReference>
<organism evidence="4 5">
    <name type="scientific">Lasius platythorax</name>
    <dbReference type="NCBI Taxonomy" id="488582"/>
    <lineage>
        <taxon>Eukaryota</taxon>
        <taxon>Metazoa</taxon>
        <taxon>Ecdysozoa</taxon>
        <taxon>Arthropoda</taxon>
        <taxon>Hexapoda</taxon>
        <taxon>Insecta</taxon>
        <taxon>Pterygota</taxon>
        <taxon>Neoptera</taxon>
        <taxon>Endopterygota</taxon>
        <taxon>Hymenoptera</taxon>
        <taxon>Apocrita</taxon>
        <taxon>Aculeata</taxon>
        <taxon>Formicoidea</taxon>
        <taxon>Formicidae</taxon>
        <taxon>Formicinae</taxon>
        <taxon>Lasius</taxon>
        <taxon>Lasius</taxon>
    </lineage>
</organism>
<dbReference type="Pfam" id="PF01156">
    <property type="entry name" value="IU_nuc_hydro"/>
    <property type="match status" value="1"/>
</dbReference>
<dbReference type="AlphaFoldDB" id="A0AAV2NG83"/>
<dbReference type="PANTHER" id="PTHR46190:SF1">
    <property type="entry name" value="SI:CH211-201H21.5"/>
    <property type="match status" value="1"/>
</dbReference>
<evidence type="ECO:0000259" key="3">
    <source>
        <dbReference type="Pfam" id="PF01156"/>
    </source>
</evidence>
<proteinExistence type="inferred from homology"/>
<feature type="signal peptide" evidence="2">
    <location>
        <begin position="1"/>
        <end position="21"/>
    </location>
</feature>
<dbReference type="SUPFAM" id="SSF53590">
    <property type="entry name" value="Nucleoside hydrolase"/>
    <property type="match status" value="1"/>
</dbReference>
<accession>A0AAV2NG83</accession>
<dbReference type="Proteomes" id="UP001497644">
    <property type="component" value="Chromosome 15"/>
</dbReference>
<feature type="domain" description="Inosine/uridine-preferring nucleoside hydrolase" evidence="3">
    <location>
        <begin position="32"/>
        <end position="298"/>
    </location>
</feature>
<sequence>MALIHSISAFMILLYLLLCLATRYCNTTPKKMIIDTDAGGDDALAIMLALMYEAKTNDIEILAITATYGNTYLRNVEQNVLKILTIANRSDIPVYSGAQKPLINMYVSDDYFGKDGFGDFNFTKNITAKVDKSKHASVLLVELVKQYPGEISIVTIGPLTTIATAIALEPNFLHLVKRHVIMGSSVDSNKIEFNFKQDPESNWIALNNTNKPSIILPSDTVYANLISKEEYRNIYSNLDASIASFLYQAERIALEKTEMWEPADGIAMASVLQPEIITERYKTNLRAVIVGDARGSVVKDNIM</sequence>
<evidence type="ECO:0000256" key="2">
    <source>
        <dbReference type="SAM" id="SignalP"/>
    </source>
</evidence>
<dbReference type="InterPro" id="IPR052775">
    <property type="entry name" value="IUN_hydrolase"/>
</dbReference>
<dbReference type="PANTHER" id="PTHR46190">
    <property type="entry name" value="SI:CH211-201H21.5-RELATED"/>
    <property type="match status" value="1"/>
</dbReference>